<evidence type="ECO:0000256" key="3">
    <source>
        <dbReference type="SAM" id="SignalP"/>
    </source>
</evidence>
<reference evidence="7" key="1">
    <citation type="submission" date="2022-11" db="UniProtKB">
        <authorList>
            <consortium name="WormBaseParasite"/>
        </authorList>
    </citation>
    <scope>IDENTIFICATION</scope>
</reference>
<evidence type="ECO:0000256" key="2">
    <source>
        <dbReference type="SAM" id="MobiDB-lite"/>
    </source>
</evidence>
<dbReference type="Pfam" id="PF08626">
    <property type="entry name" value="TRAPPC9-Trs120"/>
    <property type="match status" value="1"/>
</dbReference>
<keyword evidence="6" id="KW-1185">Reference proteome</keyword>
<dbReference type="Proteomes" id="UP000887561">
    <property type="component" value="Unplaced"/>
</dbReference>
<dbReference type="Pfam" id="PF26254">
    <property type="entry name" value="Ig_TRAPPC9-Trs120_1st"/>
    <property type="match status" value="1"/>
</dbReference>
<feature type="domain" description="Trs120/TRAPPC9 first Ig-like" evidence="5">
    <location>
        <begin position="881"/>
        <end position="1020"/>
    </location>
</feature>
<comment type="similarity">
    <text evidence="1">Belongs to the NIBP family.</text>
</comment>
<feature type="signal peptide" evidence="3">
    <location>
        <begin position="1"/>
        <end position="21"/>
    </location>
</feature>
<proteinExistence type="inferred from homology"/>
<keyword evidence="3" id="KW-0732">Signal</keyword>
<evidence type="ECO:0000256" key="1">
    <source>
        <dbReference type="ARBA" id="ARBA00008459"/>
    </source>
</evidence>
<feature type="chain" id="PRO_5036904894" evidence="3">
    <location>
        <begin position="22"/>
        <end position="1394"/>
    </location>
</feature>
<protein>
    <submittedName>
        <fullName evidence="7">Trafficking protein particle complex subunit 11</fullName>
    </submittedName>
</protein>
<accession>A0A915M039</accession>
<dbReference type="GO" id="GO:0005802">
    <property type="term" value="C:trans-Golgi network"/>
    <property type="evidence" value="ECO:0007669"/>
    <property type="project" value="TreeGrafter"/>
</dbReference>
<dbReference type="PANTHER" id="PTHR21512:SF5">
    <property type="entry name" value="TRAFFICKING PROTEIN PARTICLE COMPLEX SUBUNIT 9"/>
    <property type="match status" value="1"/>
</dbReference>
<feature type="region of interest" description="Disordered" evidence="2">
    <location>
        <begin position="585"/>
        <end position="619"/>
    </location>
</feature>
<evidence type="ECO:0000259" key="5">
    <source>
        <dbReference type="Pfam" id="PF26254"/>
    </source>
</evidence>
<dbReference type="PANTHER" id="PTHR21512">
    <property type="entry name" value="TRAFFICKING PROTEIN PARTICLE COMPLEX SUBUNIT 9"/>
    <property type="match status" value="1"/>
</dbReference>
<sequence>MFLLLLLEYSPLLFMFKLVNAHNNNKLTDLSTYSDLHNEGCNTDFNCPNEMRCEKETRICICIDGFIFASNIAMCEVSKKFDKFSINGPFIIYLNQKEVYFDVIFNQYEDQIKSNWTYEWTIKSGKEIAQFSGIKTRTLKMKILKAGFINFAISISNLTFSGYRQHNLTIYDHNLLPIAEVENLNVSLPLNFVCLNAEKSLNAKYFRWIPEDNLPAEMLSGSSLNNSKLFLSNLVPGVFQFNLSIWNDHSPINDTKIVKLFVFGATSAEENLIELISSFNNFTFKYLTELSNEIEQILEQQEDENLNNNFVLVKFTKIYSSKTTLFGNAFRKIFGLICIGQYNGFYLNSSFASSPNLSPNENNYNQEIRRSSVAKMASLEPDCSLKNEDEQGDVEQTSDPETKQMNILKQEYQKLKQEFNDQLVDSRCVLFGFSSSQNSTEILSFPRSDDISLLYDQLEACTRDLLRSIYVVLDSKRLDTSFERMDSPPYILLQEEEKYLMGIDNVKSKNHKKKCIGRLRKRLADYAFLTGYFEGALSSYHSAIELLKSTQDMLWLAAAAEGWCCAAMIIKYSQHLSPYQKDNNFNREGLRHETKVENRISTTTSTSTSQQHHSRYRRSDDAAKIVINQSDTCESDNENNNDTSSSTFVGSKTFPLAEDQKEESDKIENYARYSFAVYIEYECMMRAVHLQVVNHQYVEVEAFLREQTCRFLDDKFVTFNNIMKSYICLATAEIYPVFFRLYMENQSEAEYKKVYPYLNESLSGYKIDWRLISNISTSKKNSLKTQFLTKLGSSETFSLQIKAVHEVFTVAMRAGFYDIATRHLCFMLEAFFDHLDKATSLALVEELTKLNYQNKKGQQNLLHDLEKPITLDSVPSVLLPPLQFTKFPIIKNISILPLAEHLSPSIHPSTSNQSSIFIYSPFQQTFKEDIIYWVVGCHCGISIQVENPLPIELIVGNLKLITEGCDFEPHYLRLNLPSCYGGGPCIDQTTKNLVKLMGIPRSTGTLKIVGYSCELLGCRNICKFSQEETTTTSTLQSSKKFYSVRILPNLPLLRIETSLKRSPTLYENPNEAIAELCVFSGQSFPCKLTLYNSSSSVGIKRINIKIQQPQVAAGTKLLRIDDEIKESSNEFDFILNDLKAGERREIFVQIFGIASTPLLKQTSDDDNISCTSTTTTGSATTLSSPQQQQHHYDLIPYTGRLLMAELAFTYTADFETENQEEYIRFAKLPLAITIVPAVCVSNWQVLAGDGPFSRYVAIDLSNQTENEAQLTFGSNNKKTTIVVQPKEICRVPLLCPCCTQIKSISFHRVTKCASYIMQMQEIALLRSKIEKHLLNHLEINWRIEQLNLNGQVPVGSLLSSVSFLRQMALPTLTIALQIDNQKTTTTNNDFNVVQ</sequence>
<dbReference type="InterPro" id="IPR058563">
    <property type="entry name" value="Trs120_TRAPPC9_N"/>
</dbReference>
<evidence type="ECO:0000313" key="6">
    <source>
        <dbReference type="Proteomes" id="UP000887561"/>
    </source>
</evidence>
<evidence type="ECO:0000259" key="4">
    <source>
        <dbReference type="Pfam" id="PF08626"/>
    </source>
</evidence>
<feature type="region of interest" description="Disordered" evidence="2">
    <location>
        <begin position="1165"/>
        <end position="1185"/>
    </location>
</feature>
<feature type="compositionally biased region" description="Low complexity" evidence="2">
    <location>
        <begin position="601"/>
        <end position="611"/>
    </location>
</feature>
<feature type="domain" description="Trs120/TRAPPC9 N-terminal" evidence="4">
    <location>
        <begin position="479"/>
        <end position="574"/>
    </location>
</feature>
<feature type="compositionally biased region" description="Basic and acidic residues" evidence="2">
    <location>
        <begin position="585"/>
        <end position="598"/>
    </location>
</feature>
<dbReference type="InterPro" id="IPR013935">
    <property type="entry name" value="Trs120_TRAPPC9"/>
</dbReference>
<dbReference type="WBParaSite" id="scaffold2516_cov204.g4981">
    <property type="protein sequence ID" value="scaffold2516_cov204.g4981"/>
    <property type="gene ID" value="scaffold2516_cov204.g4981"/>
</dbReference>
<feature type="compositionally biased region" description="Low complexity" evidence="2">
    <location>
        <begin position="1168"/>
        <end position="1184"/>
    </location>
</feature>
<organism evidence="6 7">
    <name type="scientific">Meloidogyne javanica</name>
    <name type="common">Root-knot nematode worm</name>
    <dbReference type="NCBI Taxonomy" id="6303"/>
    <lineage>
        <taxon>Eukaryota</taxon>
        <taxon>Metazoa</taxon>
        <taxon>Ecdysozoa</taxon>
        <taxon>Nematoda</taxon>
        <taxon>Chromadorea</taxon>
        <taxon>Rhabditida</taxon>
        <taxon>Tylenchina</taxon>
        <taxon>Tylenchomorpha</taxon>
        <taxon>Tylenchoidea</taxon>
        <taxon>Meloidogynidae</taxon>
        <taxon>Meloidogyninae</taxon>
        <taxon>Meloidogyne</taxon>
        <taxon>Meloidogyne incognita group</taxon>
    </lineage>
</organism>
<dbReference type="InterPro" id="IPR058565">
    <property type="entry name" value="Ig_TRAPPC9_Trs120_1st"/>
</dbReference>
<name>A0A915M039_MELJA</name>
<evidence type="ECO:0000313" key="7">
    <source>
        <dbReference type="WBParaSite" id="scaffold2516_cov204.g4981"/>
    </source>
</evidence>